<accession>A0A6V7NNI9</accession>
<evidence type="ECO:0000256" key="2">
    <source>
        <dbReference type="ARBA" id="ARBA00010583"/>
    </source>
</evidence>
<comment type="similarity">
    <text evidence="2">Belongs to the OXA1/ALB3/YidC (TC 2.A.9.2) family.</text>
</comment>
<keyword evidence="5 6" id="KW-0472">Membrane</keyword>
<evidence type="ECO:0000256" key="5">
    <source>
        <dbReference type="ARBA" id="ARBA00023136"/>
    </source>
</evidence>
<proteinExistence type="inferred from homology"/>
<reference evidence="7" key="1">
    <citation type="submission" date="2020-07" db="EMBL/GenBank/DDBJ databases">
        <authorList>
            <person name="Lin J."/>
        </authorList>
    </citation>
    <scope>NUCLEOTIDE SEQUENCE</scope>
</reference>
<evidence type="ECO:0000256" key="3">
    <source>
        <dbReference type="ARBA" id="ARBA00022692"/>
    </source>
</evidence>
<dbReference type="PANTHER" id="PTHR12428:SF65">
    <property type="entry name" value="CYTOCHROME C OXIDASE ASSEMBLY PROTEIN COX18, MITOCHONDRIAL"/>
    <property type="match status" value="1"/>
</dbReference>
<comment type="subcellular location">
    <subcellularLocation>
        <location evidence="1">Membrane</location>
        <topology evidence="1">Multi-pass membrane protein</topology>
    </subcellularLocation>
</comment>
<dbReference type="EMBL" id="LR862140">
    <property type="protein sequence ID" value="CAD1820153.1"/>
    <property type="molecule type" value="Genomic_DNA"/>
</dbReference>
<dbReference type="GO" id="GO:0005743">
    <property type="term" value="C:mitochondrial inner membrane"/>
    <property type="evidence" value="ECO:0007669"/>
    <property type="project" value="TreeGrafter"/>
</dbReference>
<dbReference type="GO" id="GO:0032979">
    <property type="term" value="P:protein insertion into mitochondrial inner membrane from matrix"/>
    <property type="evidence" value="ECO:0007669"/>
    <property type="project" value="TreeGrafter"/>
</dbReference>
<dbReference type="GO" id="GO:0032977">
    <property type="term" value="F:membrane insertase activity"/>
    <property type="evidence" value="ECO:0007669"/>
    <property type="project" value="InterPro"/>
</dbReference>
<dbReference type="InterPro" id="IPR019734">
    <property type="entry name" value="TPR_rpt"/>
</dbReference>
<organism evidence="7">
    <name type="scientific">Ananas comosus var. bracteatus</name>
    <name type="common">red pineapple</name>
    <dbReference type="NCBI Taxonomy" id="296719"/>
    <lineage>
        <taxon>Eukaryota</taxon>
        <taxon>Viridiplantae</taxon>
        <taxon>Streptophyta</taxon>
        <taxon>Embryophyta</taxon>
        <taxon>Tracheophyta</taxon>
        <taxon>Spermatophyta</taxon>
        <taxon>Magnoliopsida</taxon>
        <taxon>Liliopsida</taxon>
        <taxon>Poales</taxon>
        <taxon>Bromeliaceae</taxon>
        <taxon>Bromelioideae</taxon>
        <taxon>Ananas</taxon>
    </lineage>
</organism>
<gene>
    <name evidence="7" type="ORF">CB5_LOCUS3364</name>
</gene>
<dbReference type="Pfam" id="PF13181">
    <property type="entry name" value="TPR_8"/>
    <property type="match status" value="1"/>
</dbReference>
<dbReference type="SUPFAM" id="SSF48452">
    <property type="entry name" value="TPR-like"/>
    <property type="match status" value="1"/>
</dbReference>
<evidence type="ECO:0000256" key="4">
    <source>
        <dbReference type="ARBA" id="ARBA00022989"/>
    </source>
</evidence>
<dbReference type="PANTHER" id="PTHR12428">
    <property type="entry name" value="OXA1"/>
    <property type="match status" value="1"/>
</dbReference>
<evidence type="ECO:0000256" key="6">
    <source>
        <dbReference type="SAM" id="Phobius"/>
    </source>
</evidence>
<sequence length="415" mass="46131">MTSIRSMCLSNHPGFDLGGTLWFQNLTDFPRGVLGSTFPILIASLHYINVQISFQTVQLANLRGMLGLLAKYYKLYLDILAIPLLLVGFYIPQGSLVYWTTNSLFTLFQQLSLKNTYVRAELGLPALKVLEKKTIAPENIPPESCSSIDIEVSVESLPPEKLLELALQELAAGNQDRALPLLRIATEKDPDLVRALIAMGQTLCSKGSFVESAEYFERAIPKIEEEDALLVLACFGAGVSHILQGNKQEGIKHLKRIAELREPDEPMDKACYHKGLVMLGSTLFQEGEKAEAVKYLRIAATYDPAVNAYVKECEDAMEVTNQIRRLVGILVRTNEGDSRDIRHDDSGLGTDDHAYLPLCSFAYACEGRFPQTGTPEIANATQARPCWIGRRNRMPWGRLIPRSHPLRERLGIAAS</sequence>
<protein>
    <submittedName>
        <fullName evidence="7">Uncharacterized protein</fullName>
    </submittedName>
</protein>
<dbReference type="InterPro" id="IPR011990">
    <property type="entry name" value="TPR-like_helical_dom_sf"/>
</dbReference>
<dbReference type="SMART" id="SM00028">
    <property type="entry name" value="TPR"/>
    <property type="match status" value="4"/>
</dbReference>
<dbReference type="Gene3D" id="1.25.40.10">
    <property type="entry name" value="Tetratricopeptide repeat domain"/>
    <property type="match status" value="1"/>
</dbReference>
<keyword evidence="4 6" id="KW-1133">Transmembrane helix</keyword>
<name>A0A6V7NNI9_ANACO</name>
<evidence type="ECO:0000256" key="1">
    <source>
        <dbReference type="ARBA" id="ARBA00004141"/>
    </source>
</evidence>
<evidence type="ECO:0000313" key="7">
    <source>
        <dbReference type="EMBL" id="CAD1820153.1"/>
    </source>
</evidence>
<dbReference type="InterPro" id="IPR001708">
    <property type="entry name" value="YidC/ALB3/OXA1/COX18"/>
</dbReference>
<feature type="transmembrane region" description="Helical" evidence="6">
    <location>
        <begin position="75"/>
        <end position="99"/>
    </location>
</feature>
<dbReference type="AlphaFoldDB" id="A0A6V7NNI9"/>
<dbReference type="Pfam" id="PF13432">
    <property type="entry name" value="TPR_16"/>
    <property type="match status" value="1"/>
</dbReference>
<keyword evidence="3 6" id="KW-0812">Transmembrane</keyword>